<proteinExistence type="predicted"/>
<feature type="compositionally biased region" description="Basic and acidic residues" evidence="5">
    <location>
        <begin position="82"/>
        <end position="92"/>
    </location>
</feature>
<sequence length="213" mass="24130">MRMTIGKRTPFDPHGSNEFTYTIREIKVEGQRFGKPAWLIGWGGFDDTADTWKPIENLAGYEQDITAFRKREEVRLAELAAKEARNKRKAPEENQSGDNAEEDQESGVLVEGLGGIRKAECWRYFKVRLDPENNDKILEIMCKTCGVAGSVAYSGNTSNLRSHLSHVHKDLFCKLMSKEKEVVTSSDSTPKMVTLQAMLPAVPEDRRDELHKK</sequence>
<feature type="region of interest" description="Disordered" evidence="5">
    <location>
        <begin position="82"/>
        <end position="107"/>
    </location>
</feature>
<evidence type="ECO:0000256" key="3">
    <source>
        <dbReference type="ARBA" id="ARBA00022833"/>
    </source>
</evidence>
<dbReference type="GO" id="GO:0003677">
    <property type="term" value="F:DNA binding"/>
    <property type="evidence" value="ECO:0007669"/>
    <property type="project" value="InterPro"/>
</dbReference>
<keyword evidence="2 4" id="KW-0863">Zinc-finger</keyword>
<evidence type="ECO:0000259" key="7">
    <source>
        <dbReference type="PROSITE" id="PS50808"/>
    </source>
</evidence>
<feature type="domain" description="Chromo" evidence="6">
    <location>
        <begin position="21"/>
        <end position="80"/>
    </location>
</feature>
<dbReference type="PROSITE" id="PS50808">
    <property type="entry name" value="ZF_BED"/>
    <property type="match status" value="1"/>
</dbReference>
<dbReference type="InterPro" id="IPR036236">
    <property type="entry name" value="Znf_C2H2_sf"/>
</dbReference>
<evidence type="ECO:0000313" key="9">
    <source>
        <dbReference type="Proteomes" id="UP001190700"/>
    </source>
</evidence>
<comment type="caution">
    <text evidence="8">The sequence shown here is derived from an EMBL/GenBank/DDBJ whole genome shotgun (WGS) entry which is preliminary data.</text>
</comment>
<evidence type="ECO:0000256" key="1">
    <source>
        <dbReference type="ARBA" id="ARBA00022723"/>
    </source>
</evidence>
<dbReference type="AlphaFoldDB" id="A0AAE0FLP4"/>
<evidence type="ECO:0000259" key="6">
    <source>
        <dbReference type="PROSITE" id="PS50013"/>
    </source>
</evidence>
<reference evidence="8 9" key="1">
    <citation type="journal article" date="2015" name="Genome Biol. Evol.">
        <title>Comparative Genomics of a Bacterivorous Green Alga Reveals Evolutionary Causalities and Consequences of Phago-Mixotrophic Mode of Nutrition.</title>
        <authorList>
            <person name="Burns J.A."/>
            <person name="Paasch A."/>
            <person name="Narechania A."/>
            <person name="Kim E."/>
        </authorList>
    </citation>
    <scope>NUCLEOTIDE SEQUENCE [LARGE SCALE GENOMIC DNA]</scope>
    <source>
        <strain evidence="8 9">PLY_AMNH</strain>
    </source>
</reference>
<dbReference type="InterPro" id="IPR003656">
    <property type="entry name" value="Znf_BED"/>
</dbReference>
<protein>
    <submittedName>
        <fullName evidence="8">La ribonucleoprotein</fullName>
    </submittedName>
</protein>
<keyword evidence="3" id="KW-0862">Zinc</keyword>
<dbReference type="Gene3D" id="2.40.50.40">
    <property type="match status" value="1"/>
</dbReference>
<gene>
    <name evidence="8" type="ORF">CYMTET_29104</name>
</gene>
<keyword evidence="9" id="KW-1185">Reference proteome</keyword>
<dbReference type="SUPFAM" id="SSF54160">
    <property type="entry name" value="Chromo domain-like"/>
    <property type="match status" value="1"/>
</dbReference>
<dbReference type="InterPro" id="IPR016197">
    <property type="entry name" value="Chromo-like_dom_sf"/>
</dbReference>
<accession>A0AAE0FLP4</accession>
<dbReference type="GO" id="GO:0008270">
    <property type="term" value="F:zinc ion binding"/>
    <property type="evidence" value="ECO:0007669"/>
    <property type="project" value="UniProtKB-KW"/>
</dbReference>
<dbReference type="SMART" id="SM00614">
    <property type="entry name" value="ZnF_BED"/>
    <property type="match status" value="1"/>
</dbReference>
<evidence type="ECO:0000256" key="4">
    <source>
        <dbReference type="PROSITE-ProRule" id="PRU00027"/>
    </source>
</evidence>
<evidence type="ECO:0000256" key="5">
    <source>
        <dbReference type="SAM" id="MobiDB-lite"/>
    </source>
</evidence>
<name>A0AAE0FLP4_9CHLO</name>
<evidence type="ECO:0000256" key="2">
    <source>
        <dbReference type="ARBA" id="ARBA00022771"/>
    </source>
</evidence>
<evidence type="ECO:0000313" key="8">
    <source>
        <dbReference type="EMBL" id="KAK3262019.1"/>
    </source>
</evidence>
<dbReference type="Proteomes" id="UP001190700">
    <property type="component" value="Unassembled WGS sequence"/>
</dbReference>
<organism evidence="8 9">
    <name type="scientific">Cymbomonas tetramitiformis</name>
    <dbReference type="NCBI Taxonomy" id="36881"/>
    <lineage>
        <taxon>Eukaryota</taxon>
        <taxon>Viridiplantae</taxon>
        <taxon>Chlorophyta</taxon>
        <taxon>Pyramimonadophyceae</taxon>
        <taxon>Pyramimonadales</taxon>
        <taxon>Pyramimonadaceae</taxon>
        <taxon>Cymbomonas</taxon>
    </lineage>
</organism>
<dbReference type="EMBL" id="LGRX02016497">
    <property type="protein sequence ID" value="KAK3262019.1"/>
    <property type="molecule type" value="Genomic_DNA"/>
</dbReference>
<keyword evidence="1" id="KW-0479">Metal-binding</keyword>
<dbReference type="GO" id="GO:1990904">
    <property type="term" value="C:ribonucleoprotein complex"/>
    <property type="evidence" value="ECO:0007669"/>
    <property type="project" value="UniProtKB-KW"/>
</dbReference>
<feature type="domain" description="BED-type" evidence="7">
    <location>
        <begin position="116"/>
        <end position="175"/>
    </location>
</feature>
<dbReference type="SUPFAM" id="SSF57667">
    <property type="entry name" value="beta-beta-alpha zinc fingers"/>
    <property type="match status" value="1"/>
</dbReference>
<dbReference type="InterPro" id="IPR000953">
    <property type="entry name" value="Chromo/chromo_shadow_dom"/>
</dbReference>
<dbReference type="PROSITE" id="PS50013">
    <property type="entry name" value="CHROMO_2"/>
    <property type="match status" value="1"/>
</dbReference>
<keyword evidence="8" id="KW-0687">Ribonucleoprotein</keyword>